<dbReference type="PANTHER" id="PTHR37318">
    <property type="entry name" value="BSL7504 PROTEIN"/>
    <property type="match status" value="1"/>
</dbReference>
<dbReference type="Gene3D" id="1.10.10.10">
    <property type="entry name" value="Winged helix-like DNA-binding domain superfamily/Winged helix DNA-binding domain"/>
    <property type="match status" value="1"/>
</dbReference>
<dbReference type="InterPro" id="IPR036390">
    <property type="entry name" value="WH_DNA-bd_sf"/>
</dbReference>
<feature type="domain" description="Winged helix DNA-binding" evidence="1">
    <location>
        <begin position="22"/>
        <end position="103"/>
    </location>
</feature>
<dbReference type="AlphaFoldDB" id="A0AAQ2C5G9"/>
<keyword evidence="3" id="KW-1185">Reference proteome</keyword>
<dbReference type="EMBL" id="SOFY01000056">
    <property type="protein sequence ID" value="TFC45898.1"/>
    <property type="molecule type" value="Genomic_DNA"/>
</dbReference>
<name>A0AAQ2C5G9_9MICO</name>
<comment type="caution">
    <text evidence="2">The sequence shown here is derived from an EMBL/GenBank/DDBJ whole genome shotgun (WGS) entry which is preliminary data.</text>
</comment>
<dbReference type="Proteomes" id="UP000297403">
    <property type="component" value="Unassembled WGS sequence"/>
</dbReference>
<evidence type="ECO:0000313" key="2">
    <source>
        <dbReference type="EMBL" id="TFC45898.1"/>
    </source>
</evidence>
<sequence length="119" mass="12839">MARSSDVGSDAHFDESIHAPTRLRLCAMLRPVDSAEFATLTSALGVSEANLSKTIRNLVELGYITTSKHSSPDRSDFRRRTNVSLTSRGRQAFDQHLAALQEIANSARSAQTPIAPTGG</sequence>
<reference evidence="2 3" key="1">
    <citation type="submission" date="2019-03" db="EMBL/GenBank/DDBJ databases">
        <title>Genomics of glacier-inhabiting Cryobacterium strains.</title>
        <authorList>
            <person name="Liu Q."/>
            <person name="Xin Y.-H."/>
        </authorList>
    </citation>
    <scope>NUCLEOTIDE SEQUENCE [LARGE SCALE GENOMIC DNA]</scope>
    <source>
        <strain evidence="3">TMT1-22</strain>
    </source>
</reference>
<proteinExistence type="predicted"/>
<dbReference type="Pfam" id="PF13601">
    <property type="entry name" value="HTH_34"/>
    <property type="match status" value="1"/>
</dbReference>
<dbReference type="InterPro" id="IPR036388">
    <property type="entry name" value="WH-like_DNA-bd_sf"/>
</dbReference>
<protein>
    <submittedName>
        <fullName evidence="2">Transcriptional regulator</fullName>
    </submittedName>
</protein>
<organism evidence="2 3">
    <name type="scientific">Cryobacterium shii</name>
    <dbReference type="NCBI Taxonomy" id="1259235"/>
    <lineage>
        <taxon>Bacteria</taxon>
        <taxon>Bacillati</taxon>
        <taxon>Actinomycetota</taxon>
        <taxon>Actinomycetes</taxon>
        <taxon>Micrococcales</taxon>
        <taxon>Microbacteriaceae</taxon>
        <taxon>Cryobacterium</taxon>
    </lineage>
</organism>
<dbReference type="PANTHER" id="PTHR37318:SF1">
    <property type="entry name" value="BSL7504 PROTEIN"/>
    <property type="match status" value="1"/>
</dbReference>
<evidence type="ECO:0000259" key="1">
    <source>
        <dbReference type="Pfam" id="PF13601"/>
    </source>
</evidence>
<gene>
    <name evidence="2" type="ORF">E3O49_10305</name>
</gene>
<dbReference type="RefSeq" id="WP_134451485.1">
    <property type="nucleotide sequence ID" value="NZ_SOFY01000056.1"/>
</dbReference>
<dbReference type="InterPro" id="IPR027395">
    <property type="entry name" value="WH_DNA-bd_dom"/>
</dbReference>
<dbReference type="SUPFAM" id="SSF46785">
    <property type="entry name" value="Winged helix' DNA-binding domain"/>
    <property type="match status" value="1"/>
</dbReference>
<evidence type="ECO:0000313" key="3">
    <source>
        <dbReference type="Proteomes" id="UP000297403"/>
    </source>
</evidence>
<accession>A0AAQ2C5G9</accession>